<name>A0A225SX19_9BURK</name>
<dbReference type="Pfam" id="PF09992">
    <property type="entry name" value="NAGPA"/>
    <property type="match status" value="1"/>
</dbReference>
<comment type="caution">
    <text evidence="3">The sequence shown here is derived from an EMBL/GenBank/DDBJ whole genome shotgun (WGS) entry which is preliminary data.</text>
</comment>
<reference evidence="3 4" key="1">
    <citation type="journal article" date="2010" name="Int. J. Syst. Evol. Microbiol.">
        <title>Reclassification of Herbaspirillum putei as a later heterotypic synonym of Herbaspirillum huttiense, with the description of H. huttiense subsp. huttiense subsp. nov. and H. huttiense subsp. putei subsp. nov., comb. nov., and description of Herbaspirillum aquaticum sp. nov.</title>
        <authorList>
            <person name="Dobritsa A.P."/>
            <person name="Reddy M.C."/>
            <person name="Samadpour M."/>
        </authorList>
    </citation>
    <scope>NUCLEOTIDE SEQUENCE [LARGE SCALE GENOMIC DNA]</scope>
    <source>
        <strain evidence="3 4">IEH 4430</strain>
    </source>
</reference>
<sequence>MLRSPLFPSRHLRPALLRLLATASLMAGLGLGGASPQAQAAEVRQYQYHQVFISTCRADPRSDTIRMYWKDASGTPLGNFSRLDAHLRSQGQEMVCATNAGIYGKQLQPLGLYVEGGNQLRRLNTRKNAYGNFYLQPNGVFVLSERQAYIVETSDYEAELGLWNGVTRYATQSGPLMIVDGKINPRFDPESANTVVRNAVCLDAAGIVTLAIARNPISFYDFASFLRDELKCSDALYLDGSISRMYPTLEANMGPAFGAMIAVVKGHGGK</sequence>
<organism evidence="3 4">
    <name type="scientific">Herbaspirillum aquaticum</name>
    <dbReference type="NCBI Taxonomy" id="568783"/>
    <lineage>
        <taxon>Bacteria</taxon>
        <taxon>Pseudomonadati</taxon>
        <taxon>Pseudomonadota</taxon>
        <taxon>Betaproteobacteria</taxon>
        <taxon>Burkholderiales</taxon>
        <taxon>Oxalobacteraceae</taxon>
        <taxon>Herbaspirillum</taxon>
    </lineage>
</organism>
<dbReference type="EMBL" id="NJGV01000004">
    <property type="protein sequence ID" value="OWY35761.1"/>
    <property type="molecule type" value="Genomic_DNA"/>
</dbReference>
<dbReference type="RefSeq" id="WP_088754100.1">
    <property type="nucleotide sequence ID" value="NZ_NJGV01000004.1"/>
</dbReference>
<feature type="domain" description="Phosphodiester glycosidase" evidence="2">
    <location>
        <begin position="94"/>
        <end position="244"/>
    </location>
</feature>
<gene>
    <name evidence="3" type="ORF">CEJ45_04950</name>
</gene>
<evidence type="ECO:0000313" key="4">
    <source>
        <dbReference type="Proteomes" id="UP000214747"/>
    </source>
</evidence>
<evidence type="ECO:0000259" key="2">
    <source>
        <dbReference type="Pfam" id="PF09992"/>
    </source>
</evidence>
<accession>A0A225SX19</accession>
<proteinExistence type="predicted"/>
<dbReference type="Proteomes" id="UP000214747">
    <property type="component" value="Unassembled WGS sequence"/>
</dbReference>
<keyword evidence="4" id="KW-1185">Reference proteome</keyword>
<dbReference type="AlphaFoldDB" id="A0A225SX19"/>
<feature type="chain" id="PRO_5013211558" description="Phosphodiester glycosidase domain-containing protein" evidence="1">
    <location>
        <begin position="41"/>
        <end position="270"/>
    </location>
</feature>
<evidence type="ECO:0000313" key="3">
    <source>
        <dbReference type="EMBL" id="OWY35761.1"/>
    </source>
</evidence>
<keyword evidence="1" id="KW-0732">Signal</keyword>
<evidence type="ECO:0000256" key="1">
    <source>
        <dbReference type="SAM" id="SignalP"/>
    </source>
</evidence>
<dbReference type="InterPro" id="IPR018711">
    <property type="entry name" value="NAGPA"/>
</dbReference>
<feature type="signal peptide" evidence="1">
    <location>
        <begin position="1"/>
        <end position="40"/>
    </location>
</feature>
<protein>
    <recommendedName>
        <fullName evidence="2">Phosphodiester glycosidase domain-containing protein</fullName>
    </recommendedName>
</protein>